<sequence>MTKLKICGVKYLEDVEFLNELKVDYIGMINEPNTPRYVDLEKIRKAINISKIPIVLVKSSINIDEIEKIPNEYIQIHRVLKDEELEMLSTIENKKVILYVPARLDYINYLKKAIKYTKFVLIDSFDKTISNINILKTMLEEYKEAGIAGGININNIYDYVKLEPGFIDISRGVEETTGKKSKEKVEFVLKVIKNEL</sequence>
<dbReference type="UniPathway" id="UPA00035">
    <property type="reaction ID" value="UER00042"/>
</dbReference>
<dbReference type="RefSeq" id="WP_015231788.1">
    <property type="nucleotide sequence ID" value="NC_019791.1"/>
</dbReference>
<dbReference type="Pfam" id="PF00697">
    <property type="entry name" value="PRAI"/>
    <property type="match status" value="1"/>
</dbReference>
<evidence type="ECO:0000256" key="4">
    <source>
        <dbReference type="ARBA" id="ARBA00022605"/>
    </source>
</evidence>
<dbReference type="InParanoid" id="L0AA12"/>
<reference evidence="11" key="1">
    <citation type="submission" date="2012-03" db="EMBL/GenBank/DDBJ databases">
        <title>Complete genome of Caldisphaera lagunensis DSM 15908.</title>
        <authorList>
            <person name="Lucas S."/>
            <person name="Copeland A."/>
            <person name="Lapidus A."/>
            <person name="Glavina del Rio T."/>
            <person name="Dalin E."/>
            <person name="Tice H."/>
            <person name="Bruce D."/>
            <person name="Goodwin L."/>
            <person name="Pitluck S."/>
            <person name="Peters L."/>
            <person name="Mikhailova N."/>
            <person name="Teshima H."/>
            <person name="Kyrpides N."/>
            <person name="Mavromatis K."/>
            <person name="Ivanova N."/>
            <person name="Brettin T."/>
            <person name="Detter J.C."/>
            <person name="Han C."/>
            <person name="Larimer F."/>
            <person name="Land M."/>
            <person name="Hauser L."/>
            <person name="Markowitz V."/>
            <person name="Cheng J.-F."/>
            <person name="Hugenholtz P."/>
            <person name="Woyke T."/>
            <person name="Wu D."/>
            <person name="Spring S."/>
            <person name="Schroeder M."/>
            <person name="Brambilla E."/>
            <person name="Klenk H.-P."/>
            <person name="Eisen J.A."/>
        </authorList>
    </citation>
    <scope>NUCLEOTIDE SEQUENCE [LARGE SCALE GENOMIC DNA]</scope>
    <source>
        <strain evidence="11">DSM 15908 / JCM 11604 / IC-154</strain>
    </source>
</reference>
<evidence type="ECO:0000313" key="10">
    <source>
        <dbReference type="EMBL" id="AFZ69890.1"/>
    </source>
</evidence>
<keyword evidence="7 8" id="KW-0413">Isomerase</keyword>
<evidence type="ECO:0000256" key="3">
    <source>
        <dbReference type="ARBA" id="ARBA00007571"/>
    </source>
</evidence>
<evidence type="ECO:0000256" key="8">
    <source>
        <dbReference type="HAMAP-Rule" id="MF_00135"/>
    </source>
</evidence>
<evidence type="ECO:0000256" key="6">
    <source>
        <dbReference type="ARBA" id="ARBA00023141"/>
    </source>
</evidence>
<accession>L0AA12</accession>
<dbReference type="GeneID" id="14211362"/>
<dbReference type="FunCoup" id="L0AA12">
    <property type="interactions" value="55"/>
</dbReference>
<evidence type="ECO:0000256" key="5">
    <source>
        <dbReference type="ARBA" id="ARBA00022822"/>
    </source>
</evidence>
<feature type="domain" description="N-(5'phosphoribosyl) anthranilate isomerase (PRAI)" evidence="9">
    <location>
        <begin position="4"/>
        <end position="189"/>
    </location>
</feature>
<dbReference type="AlphaFoldDB" id="L0AA12"/>
<dbReference type="SUPFAM" id="SSF51366">
    <property type="entry name" value="Ribulose-phoshate binding barrel"/>
    <property type="match status" value="1"/>
</dbReference>
<protein>
    <recommendedName>
        <fullName evidence="8">N-(5'-phosphoribosyl)anthranilate isomerase</fullName>
        <shortName evidence="8">PRAI</shortName>
        <ecNumber evidence="8">5.3.1.24</ecNumber>
    </recommendedName>
</protein>
<dbReference type="InterPro" id="IPR044643">
    <property type="entry name" value="TrpF_fam"/>
</dbReference>
<dbReference type="GO" id="GO:0000162">
    <property type="term" value="P:L-tryptophan biosynthetic process"/>
    <property type="evidence" value="ECO:0007669"/>
    <property type="project" value="UniProtKB-UniRule"/>
</dbReference>
<gene>
    <name evidence="8" type="primary">trpF</name>
    <name evidence="10" type="ordered locus">Calag_0102</name>
</gene>
<evidence type="ECO:0000256" key="7">
    <source>
        <dbReference type="ARBA" id="ARBA00023235"/>
    </source>
</evidence>
<evidence type="ECO:0000313" key="11">
    <source>
        <dbReference type="Proteomes" id="UP000010469"/>
    </source>
</evidence>
<proteinExistence type="inferred from homology"/>
<comment type="catalytic activity">
    <reaction evidence="1 8">
        <text>N-(5-phospho-beta-D-ribosyl)anthranilate = 1-(2-carboxyphenylamino)-1-deoxy-D-ribulose 5-phosphate</text>
        <dbReference type="Rhea" id="RHEA:21540"/>
        <dbReference type="ChEBI" id="CHEBI:18277"/>
        <dbReference type="ChEBI" id="CHEBI:58613"/>
        <dbReference type="EC" id="5.3.1.24"/>
    </reaction>
</comment>
<dbReference type="KEGG" id="clg:Calag_0102"/>
<evidence type="ECO:0000259" key="9">
    <source>
        <dbReference type="Pfam" id="PF00697"/>
    </source>
</evidence>
<dbReference type="OrthoDB" id="27513at2157"/>
<dbReference type="eggNOG" id="arCOG01983">
    <property type="taxonomic scope" value="Archaea"/>
</dbReference>
<dbReference type="HAMAP" id="MF_00135">
    <property type="entry name" value="PRAI"/>
    <property type="match status" value="1"/>
</dbReference>
<dbReference type="HOGENOM" id="CLU_076364_3_0_2"/>
<dbReference type="EC" id="5.3.1.24" evidence="8"/>
<dbReference type="Gene3D" id="3.20.20.70">
    <property type="entry name" value="Aldolase class I"/>
    <property type="match status" value="1"/>
</dbReference>
<comment type="similarity">
    <text evidence="3 8">Belongs to the TrpF family.</text>
</comment>
<dbReference type="PANTHER" id="PTHR42894">
    <property type="entry name" value="N-(5'-PHOSPHORIBOSYL)ANTHRANILATE ISOMERASE"/>
    <property type="match status" value="1"/>
</dbReference>
<dbReference type="GO" id="GO:0004640">
    <property type="term" value="F:phosphoribosylanthranilate isomerase activity"/>
    <property type="evidence" value="ECO:0007669"/>
    <property type="project" value="UniProtKB-UniRule"/>
</dbReference>
<keyword evidence="4 8" id="KW-0028">Amino-acid biosynthesis</keyword>
<evidence type="ECO:0000256" key="2">
    <source>
        <dbReference type="ARBA" id="ARBA00004664"/>
    </source>
</evidence>
<dbReference type="Proteomes" id="UP000010469">
    <property type="component" value="Chromosome"/>
</dbReference>
<keyword evidence="5 8" id="KW-0822">Tryptophan biosynthesis</keyword>
<dbReference type="InterPro" id="IPR001240">
    <property type="entry name" value="PRAI_dom"/>
</dbReference>
<dbReference type="EMBL" id="CP003378">
    <property type="protein sequence ID" value="AFZ69890.1"/>
    <property type="molecule type" value="Genomic_DNA"/>
</dbReference>
<organism evidence="10 11">
    <name type="scientific">Caldisphaera lagunensis (strain DSM 15908 / JCM 11604 / ANMR 0165 / IC-154)</name>
    <dbReference type="NCBI Taxonomy" id="1056495"/>
    <lineage>
        <taxon>Archaea</taxon>
        <taxon>Thermoproteota</taxon>
        <taxon>Thermoprotei</taxon>
        <taxon>Acidilobales</taxon>
        <taxon>Caldisphaeraceae</taxon>
        <taxon>Caldisphaera</taxon>
    </lineage>
</organism>
<keyword evidence="6 8" id="KW-0057">Aromatic amino acid biosynthesis</keyword>
<dbReference type="InterPro" id="IPR011060">
    <property type="entry name" value="RibuloseP-bd_barrel"/>
</dbReference>
<name>L0AA12_CALLD</name>
<dbReference type="PANTHER" id="PTHR42894:SF1">
    <property type="entry name" value="N-(5'-PHOSPHORIBOSYL)ANTHRANILATE ISOMERASE"/>
    <property type="match status" value="1"/>
</dbReference>
<dbReference type="InterPro" id="IPR013785">
    <property type="entry name" value="Aldolase_TIM"/>
</dbReference>
<evidence type="ECO:0000256" key="1">
    <source>
        <dbReference type="ARBA" id="ARBA00001164"/>
    </source>
</evidence>
<comment type="pathway">
    <text evidence="2 8">Amino-acid biosynthesis; L-tryptophan biosynthesis; L-tryptophan from chorismate: step 3/5.</text>
</comment>
<keyword evidence="11" id="KW-1185">Reference proteome</keyword>
<dbReference type="STRING" id="1056495.Calag_0102"/>